<keyword evidence="2" id="KW-1133">Transmembrane helix</keyword>
<feature type="compositionally biased region" description="Basic and acidic residues" evidence="1">
    <location>
        <begin position="249"/>
        <end position="259"/>
    </location>
</feature>
<reference evidence="3 4" key="1">
    <citation type="journal article" date="2019" name="Int. J. Syst. Evol. Microbiol.">
        <title>The Global Catalogue of Microorganisms (GCM) 10K type strain sequencing project: providing services to taxonomists for standard genome sequencing and annotation.</title>
        <authorList>
            <consortium name="The Broad Institute Genomics Platform"/>
            <consortium name="The Broad Institute Genome Sequencing Center for Infectious Disease"/>
            <person name="Wu L."/>
            <person name="Ma J."/>
        </authorList>
    </citation>
    <scope>NUCLEOTIDE SEQUENCE [LARGE SCALE GENOMIC DNA]</scope>
    <source>
        <strain evidence="3 4">JCM 15608</strain>
    </source>
</reference>
<feature type="transmembrane region" description="Helical" evidence="2">
    <location>
        <begin position="71"/>
        <end position="89"/>
    </location>
</feature>
<keyword evidence="2" id="KW-0472">Membrane</keyword>
<gene>
    <name evidence="3" type="ORF">GCM10009111_14720</name>
</gene>
<organism evidence="3 4">
    <name type="scientific">Colwellia asteriadis</name>
    <dbReference type="NCBI Taxonomy" id="517723"/>
    <lineage>
        <taxon>Bacteria</taxon>
        <taxon>Pseudomonadati</taxon>
        <taxon>Pseudomonadota</taxon>
        <taxon>Gammaproteobacteria</taxon>
        <taxon>Alteromonadales</taxon>
        <taxon>Colwelliaceae</taxon>
        <taxon>Colwellia</taxon>
    </lineage>
</organism>
<comment type="caution">
    <text evidence="3">The sequence shown here is derived from an EMBL/GenBank/DDBJ whole genome shotgun (WGS) entry which is preliminary data.</text>
</comment>
<feature type="compositionally biased region" description="Polar residues" evidence="1">
    <location>
        <begin position="239"/>
        <end position="248"/>
    </location>
</feature>
<dbReference type="EMBL" id="BAAAFA010000004">
    <property type="protein sequence ID" value="GAA0815840.1"/>
    <property type="molecule type" value="Genomic_DNA"/>
</dbReference>
<evidence type="ECO:0000313" key="3">
    <source>
        <dbReference type="EMBL" id="GAA0815840.1"/>
    </source>
</evidence>
<proteinExistence type="predicted"/>
<feature type="transmembrane region" description="Helical" evidence="2">
    <location>
        <begin position="43"/>
        <end position="59"/>
    </location>
</feature>
<sequence>MLLLQSIFCLKGNDNRSRYLALAALAYALFVLFSAIFTGNFLVGFLLLLLCTSLLALTTKRRLHDAKQSERLLLIPAVLFFITGLATLFIADNGYYLLILPIISSAFFLSYVSKLTDRQVSYIYGYYGPVDLSSLKESSAPLQNRRIEPTLASQGITNQQFDTITTEVVNESVAQIKPQKDTINTTVTPQNDLGENIRLALFTNKKLQLGVALIAALLLITIIGITIANAIDNKSSKQALESEAQNQEKAGENSHKLIRNEPLPMPDNFTLYLSQHQGVIIHWQADDVENGQLWSQLSTQGDKSCNVINFNKGEDIRTVRVDVENINHYYAAFSPLDSKALIRALAFKGDFSLCGYKFSLKGSQAALSRNNHYGQYIDY</sequence>
<evidence type="ECO:0000256" key="2">
    <source>
        <dbReference type="SAM" id="Phobius"/>
    </source>
</evidence>
<feature type="transmembrane region" description="Helical" evidence="2">
    <location>
        <begin position="20"/>
        <end position="37"/>
    </location>
</feature>
<feature type="transmembrane region" description="Helical" evidence="2">
    <location>
        <begin position="207"/>
        <end position="228"/>
    </location>
</feature>
<accession>A0ABN1L619</accession>
<protein>
    <submittedName>
        <fullName evidence="3">Uncharacterized protein</fullName>
    </submittedName>
</protein>
<name>A0ABN1L619_9GAMM</name>
<dbReference type="RefSeq" id="WP_343816706.1">
    <property type="nucleotide sequence ID" value="NZ_BAAAFA010000004.1"/>
</dbReference>
<evidence type="ECO:0000313" key="4">
    <source>
        <dbReference type="Proteomes" id="UP001500021"/>
    </source>
</evidence>
<evidence type="ECO:0000256" key="1">
    <source>
        <dbReference type="SAM" id="MobiDB-lite"/>
    </source>
</evidence>
<keyword evidence="4" id="KW-1185">Reference proteome</keyword>
<dbReference type="Proteomes" id="UP001500021">
    <property type="component" value="Unassembled WGS sequence"/>
</dbReference>
<keyword evidence="2" id="KW-0812">Transmembrane</keyword>
<feature type="region of interest" description="Disordered" evidence="1">
    <location>
        <begin position="239"/>
        <end position="259"/>
    </location>
</feature>
<feature type="transmembrane region" description="Helical" evidence="2">
    <location>
        <begin position="95"/>
        <end position="112"/>
    </location>
</feature>